<protein>
    <submittedName>
        <fullName evidence="2">Esterase</fullName>
    </submittedName>
</protein>
<dbReference type="PIRSF" id="PIRSF020818">
    <property type="entry name" value="PHB_depoly_PhaZ"/>
    <property type="match status" value="1"/>
</dbReference>
<name>A0A074MUD1_9SPHN</name>
<dbReference type="InterPro" id="IPR009656">
    <property type="entry name" value="PHB_depo_C"/>
</dbReference>
<dbReference type="InterPro" id="IPR029058">
    <property type="entry name" value="AB_hydrolase_fold"/>
</dbReference>
<dbReference type="InterPro" id="IPR051321">
    <property type="entry name" value="PHA/PHB_synthase"/>
</dbReference>
<dbReference type="Pfam" id="PF06850">
    <property type="entry name" value="PHB_depo_C"/>
    <property type="match status" value="1"/>
</dbReference>
<evidence type="ECO:0000259" key="1">
    <source>
        <dbReference type="Pfam" id="PF06850"/>
    </source>
</evidence>
<dbReference type="KEGG" id="elq:Ga0102493_11771"/>
<dbReference type="AlphaFoldDB" id="A0A074MUD1"/>
<dbReference type="EMBL" id="JMIX01000005">
    <property type="protein sequence ID" value="KEO96425.1"/>
    <property type="molecule type" value="Genomic_DNA"/>
</dbReference>
<reference evidence="2 3" key="1">
    <citation type="submission" date="2014-04" db="EMBL/GenBank/DDBJ databases">
        <title>A comprehensive comparison of genomes of Erythrobacter spp. Strains.</title>
        <authorList>
            <person name="Zheng Q."/>
        </authorList>
    </citation>
    <scope>NUCLEOTIDE SEQUENCE [LARGE SCALE GENOMIC DNA]</scope>
    <source>
        <strain evidence="2 3">DSM 8509</strain>
    </source>
</reference>
<dbReference type="OrthoDB" id="9774318at2"/>
<dbReference type="PANTHER" id="PTHR36837">
    <property type="entry name" value="POLY(3-HYDROXYALKANOATE) POLYMERASE SUBUNIT PHAC"/>
    <property type="match status" value="1"/>
</dbReference>
<organism evidence="2 3">
    <name type="scientific">Erythrobacter litoralis</name>
    <dbReference type="NCBI Taxonomy" id="39960"/>
    <lineage>
        <taxon>Bacteria</taxon>
        <taxon>Pseudomonadati</taxon>
        <taxon>Pseudomonadota</taxon>
        <taxon>Alphaproteobacteria</taxon>
        <taxon>Sphingomonadales</taxon>
        <taxon>Erythrobacteraceae</taxon>
        <taxon>Erythrobacter/Porphyrobacter group</taxon>
        <taxon>Erythrobacter</taxon>
    </lineage>
</organism>
<proteinExistence type="predicted"/>
<evidence type="ECO:0000313" key="2">
    <source>
        <dbReference type="EMBL" id="KEO96425.1"/>
    </source>
</evidence>
<comment type="caution">
    <text evidence="2">The sequence shown here is derived from an EMBL/GenBank/DDBJ whole genome shotgun (WGS) entry which is preliminary data.</text>
</comment>
<evidence type="ECO:0000313" key="3">
    <source>
        <dbReference type="Proteomes" id="UP000027866"/>
    </source>
</evidence>
<dbReference type="Proteomes" id="UP000027866">
    <property type="component" value="Unassembled WGS sequence"/>
</dbReference>
<dbReference type="SUPFAM" id="SSF53474">
    <property type="entry name" value="alpha/beta-Hydrolases"/>
    <property type="match status" value="1"/>
</dbReference>
<dbReference type="PATRIC" id="fig|39960.10.peg.3023"/>
<sequence>MLYQAYELQRSWLNGASLWATMSMEALTNPSNPIGYTPFAGIAANALDVFAHATATYGKPAFGITEVESGGKTWPVIEATVVNKPFGDLKRFRLDGIEEHEGKPRQKLLIVAPMSGHFATLLRGTVRRMLESYEVYITDWADAKLVPLHEGSFDLDDYIDYLIEFLEYIESVEPDAKKRQRPHMMAVCQPSVPAFAATALMNLHKSKATPATLTMMGGPIDTRESPTSVNNHAMNRPIEWFRQSVIATVPMNYRGAGRRVYPGFMQLSAFMSMNLQSHMMSHYEMFKHLTEGDEDSANATKDFYDEYRSVCDMTAEFYLQTVEEVFQKHSIPTRTFEHKGEIVDITEITDTALLAIEGERDDISGLGQTKAALKLTPKLPDDMKRYYMAEGAGHYGIFNGSKWRKKIAPVVEEFIAAHS</sequence>
<dbReference type="PANTHER" id="PTHR36837:SF4">
    <property type="entry name" value="BLR0908 PROTEIN"/>
    <property type="match status" value="1"/>
</dbReference>
<dbReference type="InterPro" id="IPR010915">
    <property type="entry name" value="PHB_depoly_PhaZ"/>
</dbReference>
<dbReference type="Gene3D" id="3.40.50.1820">
    <property type="entry name" value="alpha/beta hydrolase"/>
    <property type="match status" value="1"/>
</dbReference>
<feature type="domain" description="PHB de-polymerase C-terminal" evidence="1">
    <location>
        <begin position="217"/>
        <end position="418"/>
    </location>
</feature>
<accession>A0A074MUD1</accession>
<gene>
    <name evidence="2" type="ORF">EH32_09345</name>
</gene>
<dbReference type="RefSeq" id="WP_034902369.1">
    <property type="nucleotide sequence ID" value="NZ_CP017057.1"/>
</dbReference>
<dbReference type="NCBIfam" id="TIGR01849">
    <property type="entry name" value="PHB_depoly_PhaZ"/>
    <property type="match status" value="1"/>
</dbReference>
<keyword evidence="3" id="KW-1185">Reference proteome</keyword>